<sequence length="163" mass="18374">MNLNEFDLQVVKIKENSVYVEYTSPNKLHKEDVDILPHPDLIKEVGKLTPILNKVFENNRMKATGISVKKLNEDRLVTITGVITFASGKKKGISSEGFQASGYYDFEDKLFEVTDNIILETYAFLFDEKTGDKQGKLFDPADKPKDKKSKGKAAAIKEEDDPI</sequence>
<dbReference type="AlphaFoldDB" id="A0A1F7X3I1"/>
<feature type="compositionally biased region" description="Basic and acidic residues" evidence="1">
    <location>
        <begin position="132"/>
        <end position="145"/>
    </location>
</feature>
<dbReference type="Proteomes" id="UP000176939">
    <property type="component" value="Unassembled WGS sequence"/>
</dbReference>
<evidence type="ECO:0000313" key="2">
    <source>
        <dbReference type="EMBL" id="OGM08865.1"/>
    </source>
</evidence>
<reference evidence="2 3" key="1">
    <citation type="journal article" date="2016" name="Nat. Commun.">
        <title>Thousands of microbial genomes shed light on interconnected biogeochemical processes in an aquifer system.</title>
        <authorList>
            <person name="Anantharaman K."/>
            <person name="Brown C.T."/>
            <person name="Hug L.A."/>
            <person name="Sharon I."/>
            <person name="Castelle C.J."/>
            <person name="Probst A.J."/>
            <person name="Thomas B.C."/>
            <person name="Singh A."/>
            <person name="Wilkins M.J."/>
            <person name="Karaoz U."/>
            <person name="Brodie E.L."/>
            <person name="Williams K.H."/>
            <person name="Hubbard S.S."/>
            <person name="Banfield J.F."/>
        </authorList>
    </citation>
    <scope>NUCLEOTIDE SEQUENCE [LARGE SCALE GENOMIC DNA]</scope>
</reference>
<evidence type="ECO:0000313" key="3">
    <source>
        <dbReference type="Proteomes" id="UP000176939"/>
    </source>
</evidence>
<feature type="region of interest" description="Disordered" evidence="1">
    <location>
        <begin position="132"/>
        <end position="163"/>
    </location>
</feature>
<dbReference type="EMBL" id="MGFQ01000035">
    <property type="protein sequence ID" value="OGM08865.1"/>
    <property type="molecule type" value="Genomic_DNA"/>
</dbReference>
<organism evidence="2 3">
    <name type="scientific">Candidatus Woesebacteria bacterium RBG_13_36_22</name>
    <dbReference type="NCBI Taxonomy" id="1802478"/>
    <lineage>
        <taxon>Bacteria</taxon>
        <taxon>Candidatus Woeseibacteriota</taxon>
    </lineage>
</organism>
<protein>
    <submittedName>
        <fullName evidence="2">Uncharacterized protein</fullName>
    </submittedName>
</protein>
<proteinExistence type="predicted"/>
<accession>A0A1F7X3I1</accession>
<evidence type="ECO:0000256" key="1">
    <source>
        <dbReference type="SAM" id="MobiDB-lite"/>
    </source>
</evidence>
<name>A0A1F7X3I1_9BACT</name>
<gene>
    <name evidence="2" type="ORF">A2Z67_02550</name>
</gene>
<comment type="caution">
    <text evidence="2">The sequence shown here is derived from an EMBL/GenBank/DDBJ whole genome shotgun (WGS) entry which is preliminary data.</text>
</comment>